<evidence type="ECO:0000313" key="2">
    <source>
        <dbReference type="Proteomes" id="UP000433050"/>
    </source>
</evidence>
<dbReference type="RefSeq" id="WP_159602359.1">
    <property type="nucleotide sequence ID" value="NZ_CACSAS010000032.1"/>
</dbReference>
<protein>
    <submittedName>
        <fullName evidence="1">Uncharacterized protein</fullName>
    </submittedName>
</protein>
<keyword evidence="2" id="KW-1185">Reference proteome</keyword>
<organism evidence="1 2">
    <name type="scientific">Starkeya nomas</name>
    <dbReference type="NCBI Taxonomy" id="2666134"/>
    <lineage>
        <taxon>Bacteria</taxon>
        <taxon>Pseudomonadati</taxon>
        <taxon>Pseudomonadota</taxon>
        <taxon>Alphaproteobacteria</taxon>
        <taxon>Hyphomicrobiales</taxon>
        <taxon>Xanthobacteraceae</taxon>
        <taxon>Starkeya</taxon>
    </lineage>
</organism>
<name>A0A5S9R688_9HYPH</name>
<dbReference type="AlphaFoldDB" id="A0A5S9R688"/>
<proteinExistence type="predicted"/>
<accession>A0A5S9R688</accession>
<evidence type="ECO:0000313" key="1">
    <source>
        <dbReference type="EMBL" id="CAA0129480.1"/>
    </source>
</evidence>
<gene>
    <name evidence="1" type="ORF">STARVERO_04516</name>
</gene>
<reference evidence="1 2" key="1">
    <citation type="submission" date="2019-12" db="EMBL/GenBank/DDBJ databases">
        <authorList>
            <person name="Reyes-Prieto M."/>
        </authorList>
    </citation>
    <scope>NUCLEOTIDE SEQUENCE [LARGE SCALE GENOMIC DNA]</scope>
    <source>
        <strain evidence="1">HF14-78462</strain>
    </source>
</reference>
<dbReference type="EMBL" id="CACSAS010000032">
    <property type="protein sequence ID" value="CAA0129480.1"/>
    <property type="molecule type" value="Genomic_DNA"/>
</dbReference>
<sequence length="99" mass="10472">MKRSDLPYFSVVDAPDGTVRHLSEDGGFAGTGNHVFLLGGRASATLLYGRIASRDDLVTGEKGTPHLVITLPLRLFETIDWSDLEAIVAADMSAGGAGR</sequence>
<dbReference type="Proteomes" id="UP000433050">
    <property type="component" value="Unassembled WGS sequence"/>
</dbReference>